<name>A0ABV1ACL1_9TELE</name>
<dbReference type="Pfam" id="PF07686">
    <property type="entry name" value="V-set"/>
    <property type="match status" value="1"/>
</dbReference>
<evidence type="ECO:0000256" key="1">
    <source>
        <dbReference type="SAM" id="SignalP"/>
    </source>
</evidence>
<evidence type="ECO:0000313" key="4">
    <source>
        <dbReference type="Proteomes" id="UP001469553"/>
    </source>
</evidence>
<dbReference type="SUPFAM" id="SSF48726">
    <property type="entry name" value="Immunoglobulin"/>
    <property type="match status" value="1"/>
</dbReference>
<keyword evidence="4" id="KW-1185">Reference proteome</keyword>
<comment type="caution">
    <text evidence="3">The sequence shown here is derived from an EMBL/GenBank/DDBJ whole genome shotgun (WGS) entry which is preliminary data.</text>
</comment>
<dbReference type="PANTHER" id="PTHR11422:SF5">
    <property type="entry name" value="DIVERSE IMMUNOGLOBULIN DOMAIN-CONTAINING PROTEIN 1.1 ISOFORM X1-RELATED"/>
    <property type="match status" value="1"/>
</dbReference>
<feature type="domain" description="Ig-like" evidence="2">
    <location>
        <begin position="31"/>
        <end position="124"/>
    </location>
</feature>
<dbReference type="Proteomes" id="UP001469553">
    <property type="component" value="Unassembled WGS sequence"/>
</dbReference>
<dbReference type="InterPro" id="IPR007110">
    <property type="entry name" value="Ig-like_dom"/>
</dbReference>
<dbReference type="InterPro" id="IPR013106">
    <property type="entry name" value="Ig_V-set"/>
</dbReference>
<dbReference type="PANTHER" id="PTHR11422">
    <property type="entry name" value="T-CELL SURFACE GLYCOPROTEIN CD4"/>
    <property type="match status" value="1"/>
</dbReference>
<keyword evidence="1" id="KW-0732">Signal</keyword>
<dbReference type="InterPro" id="IPR003599">
    <property type="entry name" value="Ig_sub"/>
</dbReference>
<reference evidence="3 4" key="1">
    <citation type="submission" date="2021-06" db="EMBL/GenBank/DDBJ databases">
        <authorList>
            <person name="Palmer J.M."/>
        </authorList>
    </citation>
    <scope>NUCLEOTIDE SEQUENCE [LARGE SCALE GENOMIC DNA]</scope>
    <source>
        <strain evidence="3 4">AS_MEX2019</strain>
        <tissue evidence="3">Muscle</tissue>
    </source>
</reference>
<organism evidence="3 4">
    <name type="scientific">Ameca splendens</name>
    <dbReference type="NCBI Taxonomy" id="208324"/>
    <lineage>
        <taxon>Eukaryota</taxon>
        <taxon>Metazoa</taxon>
        <taxon>Chordata</taxon>
        <taxon>Craniata</taxon>
        <taxon>Vertebrata</taxon>
        <taxon>Euteleostomi</taxon>
        <taxon>Actinopterygii</taxon>
        <taxon>Neopterygii</taxon>
        <taxon>Teleostei</taxon>
        <taxon>Neoteleostei</taxon>
        <taxon>Acanthomorphata</taxon>
        <taxon>Ovalentaria</taxon>
        <taxon>Atherinomorphae</taxon>
        <taxon>Cyprinodontiformes</taxon>
        <taxon>Goodeidae</taxon>
        <taxon>Ameca</taxon>
    </lineage>
</organism>
<proteinExistence type="predicted"/>
<dbReference type="CDD" id="cd00096">
    <property type="entry name" value="Ig"/>
    <property type="match status" value="1"/>
</dbReference>
<evidence type="ECO:0000313" key="3">
    <source>
        <dbReference type="EMBL" id="MEQ2315812.1"/>
    </source>
</evidence>
<evidence type="ECO:0000259" key="2">
    <source>
        <dbReference type="PROSITE" id="PS50835"/>
    </source>
</evidence>
<gene>
    <name evidence="3" type="ORF">AMECASPLE_026162</name>
</gene>
<accession>A0ABV1ACL1</accession>
<dbReference type="InterPro" id="IPR013783">
    <property type="entry name" value="Ig-like_fold"/>
</dbReference>
<dbReference type="PROSITE" id="PS50835">
    <property type="entry name" value="IG_LIKE"/>
    <property type="match status" value="2"/>
</dbReference>
<feature type="signal peptide" evidence="1">
    <location>
        <begin position="1"/>
        <end position="21"/>
    </location>
</feature>
<dbReference type="SMART" id="SM00409">
    <property type="entry name" value="IG"/>
    <property type="match status" value="1"/>
</dbReference>
<protein>
    <recommendedName>
        <fullName evidence="2">Ig-like domain-containing protein</fullName>
    </recommendedName>
</protein>
<feature type="domain" description="Ig-like" evidence="2">
    <location>
        <begin position="125"/>
        <end position="211"/>
    </location>
</feature>
<sequence length="225" mass="24554">MLGLVLELVLIVVLQFEGTSGGELHLYHRAGDDVVLRCRSPSSSYSCSNVNWFYSRDPSTNFPLEVKDGKVVESSPRAARLNVDSNCSLIINNITAEDAGRYFCRLGSGNTYDDSLLLSVLTISPSPPEDDPTKDGDVTLNCSLERHSWLGPCPENSLLWVDETGTGLTGEGVGFKLGPRSCASSLTVQHQSGTNRTYTCRFVVENSVKVEAHHTAVFKGMMTFK</sequence>
<dbReference type="InterPro" id="IPR036179">
    <property type="entry name" value="Ig-like_dom_sf"/>
</dbReference>
<dbReference type="Gene3D" id="2.60.40.10">
    <property type="entry name" value="Immunoglobulins"/>
    <property type="match status" value="1"/>
</dbReference>
<dbReference type="EMBL" id="JAHRIP010087285">
    <property type="protein sequence ID" value="MEQ2315812.1"/>
    <property type="molecule type" value="Genomic_DNA"/>
</dbReference>
<feature type="chain" id="PRO_5046317785" description="Ig-like domain-containing protein" evidence="1">
    <location>
        <begin position="22"/>
        <end position="225"/>
    </location>
</feature>